<dbReference type="NCBIfam" id="NF000711">
    <property type="entry name" value="PRK00039.2-1"/>
    <property type="match status" value="1"/>
</dbReference>
<evidence type="ECO:0000256" key="10">
    <source>
        <dbReference type="ARBA" id="ARBA00023172"/>
    </source>
</evidence>
<evidence type="ECO:0000256" key="9">
    <source>
        <dbReference type="ARBA" id="ARBA00023125"/>
    </source>
</evidence>
<keyword evidence="11 13" id="KW-0234">DNA repair</keyword>
<dbReference type="PANTHER" id="PTHR30194">
    <property type="entry name" value="CROSSOVER JUNCTION ENDODEOXYRIBONUCLEASE RUVC"/>
    <property type="match status" value="1"/>
</dbReference>
<evidence type="ECO:0000256" key="3">
    <source>
        <dbReference type="ARBA" id="ARBA00022722"/>
    </source>
</evidence>
<dbReference type="InterPro" id="IPR036397">
    <property type="entry name" value="RNaseH_sf"/>
</dbReference>
<dbReference type="Proteomes" id="UP000179136">
    <property type="component" value="Unassembled WGS sequence"/>
</dbReference>
<dbReference type="GO" id="GO:0003677">
    <property type="term" value="F:DNA binding"/>
    <property type="evidence" value="ECO:0007669"/>
    <property type="project" value="UniProtKB-KW"/>
</dbReference>
<dbReference type="SUPFAM" id="SSF53098">
    <property type="entry name" value="Ribonuclease H-like"/>
    <property type="match status" value="1"/>
</dbReference>
<dbReference type="PANTHER" id="PTHR30194:SF3">
    <property type="entry name" value="CROSSOVER JUNCTION ENDODEOXYRIBONUCLEASE RUVC"/>
    <property type="match status" value="1"/>
</dbReference>
<keyword evidence="10 13" id="KW-0233">DNA recombination</keyword>
<proteinExistence type="inferred from homology"/>
<evidence type="ECO:0000256" key="12">
    <source>
        <dbReference type="ARBA" id="ARBA00029354"/>
    </source>
</evidence>
<evidence type="ECO:0000256" key="4">
    <source>
        <dbReference type="ARBA" id="ARBA00022723"/>
    </source>
</evidence>
<feature type="active site" evidence="13">
    <location>
        <position position="67"/>
    </location>
</feature>
<keyword evidence="5 13" id="KW-0255">Endonuclease</keyword>
<dbReference type="CDD" id="cd16962">
    <property type="entry name" value="RuvC"/>
    <property type="match status" value="1"/>
</dbReference>
<dbReference type="Gene3D" id="3.30.420.10">
    <property type="entry name" value="Ribonuclease H-like superfamily/Ribonuclease H"/>
    <property type="match status" value="1"/>
</dbReference>
<feature type="binding site" evidence="13">
    <location>
        <position position="7"/>
    </location>
    <ligand>
        <name>Mg(2+)</name>
        <dbReference type="ChEBI" id="CHEBI:18420"/>
        <label>1</label>
    </ligand>
</feature>
<dbReference type="EC" id="3.1.21.10" evidence="13 14"/>
<keyword evidence="4 13" id="KW-0479">Metal-binding</keyword>
<feature type="active site" evidence="13">
    <location>
        <position position="140"/>
    </location>
</feature>
<feature type="binding site" evidence="13">
    <location>
        <position position="140"/>
    </location>
    <ligand>
        <name>Mg(2+)</name>
        <dbReference type="ChEBI" id="CHEBI:18420"/>
        <label>1</label>
    </ligand>
</feature>
<comment type="caution">
    <text evidence="15">The sequence shown here is derived from an EMBL/GenBank/DDBJ whole genome shotgun (WGS) entry which is preliminary data.</text>
</comment>
<evidence type="ECO:0000313" key="16">
    <source>
        <dbReference type="Proteomes" id="UP000179136"/>
    </source>
</evidence>
<evidence type="ECO:0000256" key="2">
    <source>
        <dbReference type="ARBA" id="ARBA00022490"/>
    </source>
</evidence>
<dbReference type="Pfam" id="PF02075">
    <property type="entry name" value="RuvC"/>
    <property type="match status" value="1"/>
</dbReference>
<keyword evidence="3 13" id="KW-0540">Nuclease</keyword>
<dbReference type="GO" id="GO:0006310">
    <property type="term" value="P:DNA recombination"/>
    <property type="evidence" value="ECO:0007669"/>
    <property type="project" value="UniProtKB-UniRule"/>
</dbReference>
<dbReference type="PRINTS" id="PR00696">
    <property type="entry name" value="RSOLVASERUVC"/>
</dbReference>
<comment type="catalytic activity">
    <reaction evidence="12 13">
        <text>Endonucleolytic cleavage at a junction such as a reciprocal single-stranded crossover between two homologous DNA duplexes (Holliday junction).</text>
        <dbReference type="EC" id="3.1.21.10"/>
    </reaction>
</comment>
<keyword evidence="8 13" id="KW-0460">Magnesium</keyword>
<dbReference type="PROSITE" id="PS01321">
    <property type="entry name" value="RUVC"/>
    <property type="match status" value="1"/>
</dbReference>
<keyword evidence="6 13" id="KW-0227">DNA damage</keyword>
<dbReference type="GO" id="GO:0005737">
    <property type="term" value="C:cytoplasm"/>
    <property type="evidence" value="ECO:0007669"/>
    <property type="project" value="UniProtKB-SubCell"/>
</dbReference>
<dbReference type="InterPro" id="IPR020563">
    <property type="entry name" value="X-over_junc_endoDNase_Mg_BS"/>
</dbReference>
<dbReference type="InterPro" id="IPR002176">
    <property type="entry name" value="X-over_junc_endoDNase_RuvC"/>
</dbReference>
<comment type="function">
    <text evidence="13">The RuvA-RuvB-RuvC complex processes Holliday junction (HJ) DNA during genetic recombination and DNA repair. Endonuclease that resolves HJ intermediates. Cleaves cruciform DNA by making single-stranded nicks across the HJ at symmetrical positions within the homologous arms, yielding a 5'-phosphate and a 3'-hydroxyl group; requires a central core of homology in the junction. The consensus cleavage sequence is 5'-(A/T)TT(C/G)-3'. Cleavage occurs on the 3'-side of the TT dinucleotide at the point of strand exchange. HJ branch migration catalyzed by RuvA-RuvB allows RuvC to scan DNA until it finds its consensus sequence, where it cleaves and resolves the cruciform DNA.</text>
</comment>
<comment type="subcellular location">
    <subcellularLocation>
        <location evidence="13">Cytoplasm</location>
    </subcellularLocation>
</comment>
<reference evidence="15 16" key="1">
    <citation type="journal article" date="2016" name="Nat. Commun.">
        <title>Thousands of microbial genomes shed light on interconnected biogeochemical processes in an aquifer system.</title>
        <authorList>
            <person name="Anantharaman K."/>
            <person name="Brown C.T."/>
            <person name="Hug L.A."/>
            <person name="Sharon I."/>
            <person name="Castelle C.J."/>
            <person name="Probst A.J."/>
            <person name="Thomas B.C."/>
            <person name="Singh A."/>
            <person name="Wilkins M.J."/>
            <person name="Karaoz U."/>
            <person name="Brodie E.L."/>
            <person name="Williams K.H."/>
            <person name="Hubbard S.S."/>
            <person name="Banfield J.F."/>
        </authorList>
    </citation>
    <scope>NUCLEOTIDE SEQUENCE [LARGE SCALE GENOMIC DNA]</scope>
</reference>
<evidence type="ECO:0000256" key="11">
    <source>
        <dbReference type="ARBA" id="ARBA00023204"/>
    </source>
</evidence>
<dbReference type="GO" id="GO:0006281">
    <property type="term" value="P:DNA repair"/>
    <property type="evidence" value="ECO:0007669"/>
    <property type="project" value="UniProtKB-UniRule"/>
</dbReference>
<evidence type="ECO:0000256" key="14">
    <source>
        <dbReference type="NCBIfam" id="TIGR00228"/>
    </source>
</evidence>
<evidence type="ECO:0000256" key="6">
    <source>
        <dbReference type="ARBA" id="ARBA00022763"/>
    </source>
</evidence>
<organism evidence="15 16">
    <name type="scientific">Candidatus Kuenenbacteria bacterium RIFCSPHIGHO2_02_FULL_39_13</name>
    <dbReference type="NCBI Taxonomy" id="1798561"/>
    <lineage>
        <taxon>Bacteria</taxon>
        <taxon>Candidatus Kueneniibacteriota</taxon>
    </lineage>
</organism>
<dbReference type="HAMAP" id="MF_00034">
    <property type="entry name" value="RuvC"/>
    <property type="match status" value="1"/>
</dbReference>
<evidence type="ECO:0000256" key="13">
    <source>
        <dbReference type="HAMAP-Rule" id="MF_00034"/>
    </source>
</evidence>
<sequence length="155" mass="16899">MKILGIDPGVAIVGYGILEDKNKTLQLIASGCILTSPKNKHPERLATIARGLKKIIKKYKPDILAVEELFFCKNVKTALKVGEARGVILTTAMQSKLLIYEYTPLQIKQALTGYGRADKNQIQQMVKVILNLSETIKSDDAADALAVAITCANSK</sequence>
<feature type="binding site" evidence="13">
    <location>
        <position position="67"/>
    </location>
    <ligand>
        <name>Mg(2+)</name>
        <dbReference type="ChEBI" id="CHEBI:18420"/>
        <label>2</label>
    </ligand>
</feature>
<feature type="active site" evidence="13">
    <location>
        <position position="7"/>
    </location>
</feature>
<evidence type="ECO:0000256" key="7">
    <source>
        <dbReference type="ARBA" id="ARBA00022801"/>
    </source>
</evidence>
<dbReference type="AlphaFoldDB" id="A0A1F6FNH3"/>
<keyword evidence="7 13" id="KW-0378">Hydrolase</keyword>
<comment type="similarity">
    <text evidence="1 13">Belongs to the RuvC family.</text>
</comment>
<evidence type="ECO:0000256" key="5">
    <source>
        <dbReference type="ARBA" id="ARBA00022759"/>
    </source>
</evidence>
<dbReference type="STRING" id="1798561.A3B87_00840"/>
<dbReference type="NCBIfam" id="TIGR00228">
    <property type="entry name" value="ruvC"/>
    <property type="match status" value="1"/>
</dbReference>
<protein>
    <recommendedName>
        <fullName evidence="13 14">Crossover junction endodeoxyribonuclease RuvC</fullName>
        <ecNumber evidence="13 14">3.1.21.10</ecNumber>
    </recommendedName>
    <alternativeName>
        <fullName evidence="13">Holliday junction nuclease RuvC</fullName>
    </alternativeName>
    <alternativeName>
        <fullName evidence="13">Holliday junction resolvase RuvC</fullName>
    </alternativeName>
</protein>
<evidence type="ECO:0000256" key="8">
    <source>
        <dbReference type="ARBA" id="ARBA00022842"/>
    </source>
</evidence>
<dbReference type="InterPro" id="IPR012337">
    <property type="entry name" value="RNaseH-like_sf"/>
</dbReference>
<gene>
    <name evidence="13" type="primary">ruvC</name>
    <name evidence="15" type="ORF">A3B87_00840</name>
</gene>
<keyword evidence="9 13" id="KW-0238">DNA-binding</keyword>
<keyword evidence="2 13" id="KW-0963">Cytoplasm</keyword>
<name>A0A1F6FNH3_9BACT</name>
<dbReference type="EMBL" id="MFMW01000014">
    <property type="protein sequence ID" value="OGG87405.1"/>
    <property type="molecule type" value="Genomic_DNA"/>
</dbReference>
<dbReference type="GO" id="GO:0048476">
    <property type="term" value="C:Holliday junction resolvase complex"/>
    <property type="evidence" value="ECO:0007669"/>
    <property type="project" value="UniProtKB-UniRule"/>
</dbReference>
<dbReference type="GO" id="GO:0000287">
    <property type="term" value="F:magnesium ion binding"/>
    <property type="evidence" value="ECO:0007669"/>
    <property type="project" value="UniProtKB-UniRule"/>
</dbReference>
<comment type="subunit">
    <text evidence="13">Homodimer which binds Holliday junction (HJ) DNA. The HJ becomes 2-fold symmetrical on binding to RuvC with unstacked arms; it has a different conformation from HJ DNA in complex with RuvA. In the full resolvosome a probable DNA-RuvA(4)-RuvB(12)-RuvC(2) complex forms which resolves the HJ.</text>
</comment>
<comment type="cofactor">
    <cofactor evidence="13">
        <name>Mg(2+)</name>
        <dbReference type="ChEBI" id="CHEBI:18420"/>
    </cofactor>
    <text evidence="13">Binds 2 Mg(2+) ion per subunit.</text>
</comment>
<evidence type="ECO:0000256" key="1">
    <source>
        <dbReference type="ARBA" id="ARBA00009518"/>
    </source>
</evidence>
<dbReference type="FunFam" id="3.30.420.10:FF:000002">
    <property type="entry name" value="Crossover junction endodeoxyribonuclease RuvC"/>
    <property type="match status" value="1"/>
</dbReference>
<dbReference type="GO" id="GO:0008821">
    <property type="term" value="F:crossover junction DNA endonuclease activity"/>
    <property type="evidence" value="ECO:0007669"/>
    <property type="project" value="UniProtKB-UniRule"/>
</dbReference>
<accession>A0A1F6FNH3</accession>
<evidence type="ECO:0000313" key="15">
    <source>
        <dbReference type="EMBL" id="OGG87405.1"/>
    </source>
</evidence>